<sequence length="77" mass="9323">MKIRILIFIFFVHSKRFLFTTIQNPGDTTHSFEFQFSKNKMLHKITQEKYPTSKDHTNRQHLKTWKLVFQGKTNLHS</sequence>
<name>N1UG49_9LEPT</name>
<dbReference type="EMBL" id="AHMI02000121">
    <property type="protein sequence ID" value="EMY14975.1"/>
    <property type="molecule type" value="Genomic_DNA"/>
</dbReference>
<proteinExistence type="predicted"/>
<organism evidence="1 2">
    <name type="scientific">Leptospira weilii str. Ecochallenge</name>
    <dbReference type="NCBI Taxonomy" id="1049986"/>
    <lineage>
        <taxon>Bacteria</taxon>
        <taxon>Pseudomonadati</taxon>
        <taxon>Spirochaetota</taxon>
        <taxon>Spirochaetia</taxon>
        <taxon>Leptospirales</taxon>
        <taxon>Leptospiraceae</taxon>
        <taxon>Leptospira</taxon>
    </lineage>
</organism>
<dbReference type="AlphaFoldDB" id="N1UG49"/>
<accession>N1UG49</accession>
<dbReference type="Proteomes" id="UP000012249">
    <property type="component" value="Unassembled WGS sequence"/>
</dbReference>
<evidence type="ECO:0000313" key="2">
    <source>
        <dbReference type="Proteomes" id="UP000012249"/>
    </source>
</evidence>
<evidence type="ECO:0000313" key="1">
    <source>
        <dbReference type="EMBL" id="EMY14975.1"/>
    </source>
</evidence>
<protein>
    <submittedName>
        <fullName evidence="1">Uncharacterized protein</fullName>
    </submittedName>
</protein>
<reference evidence="1 2" key="1">
    <citation type="submission" date="2013-02" db="EMBL/GenBank/DDBJ databases">
        <authorList>
            <person name="Harkins D.M."/>
            <person name="Durkin A.S."/>
            <person name="Brinkac L.M."/>
            <person name="Haft D.H."/>
            <person name="Selengut J.D."/>
            <person name="Sanka R."/>
            <person name="DePew J."/>
            <person name="Purushe J."/>
            <person name="Haake D.A."/>
            <person name="Matsunaga J."/>
            <person name="Vinetz J.M."/>
            <person name="Sutton G.G."/>
            <person name="Nierman W.C."/>
            <person name="Fouts D.E."/>
        </authorList>
    </citation>
    <scope>NUCLEOTIDE SEQUENCE [LARGE SCALE GENOMIC DNA]</scope>
    <source>
        <strain evidence="1 2">Ecochallenge</strain>
    </source>
</reference>
<comment type="caution">
    <text evidence="1">The sequence shown here is derived from an EMBL/GenBank/DDBJ whole genome shotgun (WGS) entry which is preliminary data.</text>
</comment>
<gene>
    <name evidence="1" type="ORF">LEP1GSC043_2507</name>
</gene>